<keyword evidence="2" id="KW-0472">Membrane</keyword>
<feature type="transmembrane region" description="Helical" evidence="2">
    <location>
        <begin position="246"/>
        <end position="264"/>
    </location>
</feature>
<feature type="signal peptide" evidence="3">
    <location>
        <begin position="1"/>
        <end position="18"/>
    </location>
</feature>
<accession>A0A2A2JAX9</accession>
<organism evidence="4 5">
    <name type="scientific">Diploscapter pachys</name>
    <dbReference type="NCBI Taxonomy" id="2018661"/>
    <lineage>
        <taxon>Eukaryota</taxon>
        <taxon>Metazoa</taxon>
        <taxon>Ecdysozoa</taxon>
        <taxon>Nematoda</taxon>
        <taxon>Chromadorea</taxon>
        <taxon>Rhabditida</taxon>
        <taxon>Rhabditina</taxon>
        <taxon>Rhabditomorpha</taxon>
        <taxon>Rhabditoidea</taxon>
        <taxon>Rhabditidae</taxon>
        <taxon>Diploscapter</taxon>
    </lineage>
</organism>
<proteinExistence type="predicted"/>
<keyword evidence="2" id="KW-0812">Transmembrane</keyword>
<reference evidence="4 5" key="1">
    <citation type="journal article" date="2017" name="Curr. Biol.">
        <title>Genome architecture and evolution of a unichromosomal asexual nematode.</title>
        <authorList>
            <person name="Fradin H."/>
            <person name="Zegar C."/>
            <person name="Gutwein M."/>
            <person name="Lucas J."/>
            <person name="Kovtun M."/>
            <person name="Corcoran D."/>
            <person name="Baugh L.R."/>
            <person name="Kiontke K."/>
            <person name="Gunsalus K."/>
            <person name="Fitch D.H."/>
            <person name="Piano F."/>
        </authorList>
    </citation>
    <scope>NUCLEOTIDE SEQUENCE [LARGE SCALE GENOMIC DNA]</scope>
    <source>
        <strain evidence="4">PF1309</strain>
    </source>
</reference>
<dbReference type="EMBL" id="LIAE01010554">
    <property type="protein sequence ID" value="PAV58928.1"/>
    <property type="molecule type" value="Genomic_DNA"/>
</dbReference>
<gene>
    <name evidence="4" type="ORF">WR25_10475</name>
</gene>
<protein>
    <submittedName>
        <fullName evidence="4">Uncharacterized protein</fullName>
    </submittedName>
</protein>
<evidence type="ECO:0000313" key="4">
    <source>
        <dbReference type="EMBL" id="PAV58928.1"/>
    </source>
</evidence>
<dbReference type="Proteomes" id="UP000218231">
    <property type="component" value="Unassembled WGS sequence"/>
</dbReference>
<feature type="chain" id="PRO_5012968600" evidence="3">
    <location>
        <begin position="19"/>
        <end position="275"/>
    </location>
</feature>
<keyword evidence="3" id="KW-0732">Signal</keyword>
<evidence type="ECO:0000256" key="2">
    <source>
        <dbReference type="SAM" id="Phobius"/>
    </source>
</evidence>
<feature type="compositionally biased region" description="Low complexity" evidence="1">
    <location>
        <begin position="33"/>
        <end position="45"/>
    </location>
</feature>
<dbReference type="AlphaFoldDB" id="A0A2A2JAX9"/>
<evidence type="ECO:0000256" key="3">
    <source>
        <dbReference type="SAM" id="SignalP"/>
    </source>
</evidence>
<keyword evidence="2" id="KW-1133">Transmembrane helix</keyword>
<evidence type="ECO:0000313" key="5">
    <source>
        <dbReference type="Proteomes" id="UP000218231"/>
    </source>
</evidence>
<evidence type="ECO:0000256" key="1">
    <source>
        <dbReference type="SAM" id="MobiDB-lite"/>
    </source>
</evidence>
<keyword evidence="5" id="KW-1185">Reference proteome</keyword>
<comment type="caution">
    <text evidence="4">The sequence shown here is derived from an EMBL/GenBank/DDBJ whole genome shotgun (WGS) entry which is preliminary data.</text>
</comment>
<feature type="compositionally biased region" description="Polar residues" evidence="1">
    <location>
        <begin position="53"/>
        <end position="69"/>
    </location>
</feature>
<name>A0A2A2JAX9_9BILA</name>
<sequence length="275" mass="30746">MRFATLLIGCLLASATLPDDDDKSTLATSSKNPVTPTTTSGPTTDPKTETPIVANTSHTPPDGSTSAPFSQLPPDGLPQTTSRLEKIPVPPRRCPKLETVTLYEEPYITYDICDKSRPSKCFLIVKFDKERRALILNAGCTYDPEFILTCKESSPKDVAIRCSHTVTEHYIYNGTTCCAHNAFQIYTTDIYNSWFPYVAEDASDVDKEERQYSKEFLMDSDELLRRSVDCGDEGNDGHLSHIQKKLIAGSLYLFIIISSVWAIVQHEKIFKLANY</sequence>
<feature type="region of interest" description="Disordered" evidence="1">
    <location>
        <begin position="19"/>
        <end position="89"/>
    </location>
</feature>